<dbReference type="Proteomes" id="UP000419144">
    <property type="component" value="Unassembled WGS sequence"/>
</dbReference>
<dbReference type="PANTHER" id="PTHR10073">
    <property type="entry name" value="DNA MISMATCH REPAIR PROTEIN MLH, PMS, MUTL"/>
    <property type="match status" value="1"/>
</dbReference>
<sequence length="1418" mass="152670">MQAMPRCYEGEHGTPTAAAALLLLGISSPSLWKEPPLSRVSVPLRAAPVPLSCLVSSPPFTLCSASCAFRAPPPLTSLVNHTHTHTPLDIHSGRGHILPLLPYSPTVDSVSMSQHTIHQEHIQRLTSHDAAVLRASHEFPTFASSFARVAQVGLPALEAEVGRMPASYSAKGASHSMAVSLCLPALAWDITRTCVLPVTDAVRRKTETAVAGGGALLGAADGTEEQNLTPQLPDGLGLFDRLAAICTDVSVSLWLEVVSITAAQGGGCPAEVSASGNVTRESGGDGNVAARLSTESPLCFLVQPLLPETRWHCGQRIPLAEKHVLPRPHAGRSPSCRGSGVFSSPRDCLPDVGGRARDPRSLVRLITVCQVRGLFYNLPVRQTPYVGLVDSCGNGALIGRNGSDDVAWKTRSERDRRELFRRRTSWASKSASAMRARREEQQHLVTVVFQTAVCVLLAPLYLTGTPPDASGGKDASLAQYSFLAMGASVFSAKMIVEYNFCAGAGDARRAQAEMLPLRPLSLSKPLRCNSAPRTGCDSHGIHPDSVAAAGLRVDHRGLYRGALWVCQASREVDIGGRAGRRLTRGEATAHRLCHAFGISVPNPSSASSPSATRAEVRARRLCPSSAAAASREGGAWTPEETTAEGVLTEVVVRPGHFSALFATPPPLGSSSFPASQAPSAAERLTFSPLAERHRTFFLILVRDDRARPSEHDGWCGRSAPPSSALCLTHCRVLETTHWAYSVVAANTQRHYHGVHPPPGGESSPAAVPVFLFVDSTYVPPRISEARQRARHGDSAQQSFVQLYNEALRLLAKSLNGCESQDGPFRGDENVLPAQMTPPHTTTADPEQQPPSVSRHVLPKQEAAEVQLRVRYLCQRVLEAAAVPGTQSYMPALPSTRHSTSAASLGNVTNRAGALHHVQLSPASLLWLSVTGRGVNSSVAAPRRTPVTLDRNLHRITREEEEEQAALHFRPPSQAVPSWRESPATAHHPLVAQSSNTAEGLTRMRHLLDTGRGNALRRLPRACAAPSPWMPDRGINRADESNRSDTSEGATTVSAAAIPPIATAFSASVSVLQWARKFLIIASPTTPQRASKPTRVPEAVLPRGPVYGSHPHALQWWVADQHAVHERVRLEFFLCFADTYVCHPELQHGVERTASKCLIPESGTVSQRVPRTSLSASPTAQKALERRRRVAQLLWAHPVNGDACPPSTSAAAAASFPVSLPAEWRPRVTAVEAHLCQWGWRFHHEAVAAVHREEMRCSRAVAWTNDVRVDQSTYSRTQPSLVTAIVAWPCLKVEGIVRHVTSMQALQQTVEELEAVGAAETAEFDSVLVPPQSAGTGLVSSCCRCPGPSQVRRSSSPCPLLIPSVFLDFFISRSCRGAIMFGDVLRPDAVRTMVAALDCVEQYYVCSHGRPSFTHLTPA</sequence>
<feature type="compositionally biased region" description="Basic and acidic residues" evidence="1">
    <location>
        <begin position="1033"/>
        <end position="1045"/>
    </location>
</feature>
<dbReference type="GO" id="GO:0006298">
    <property type="term" value="P:mismatch repair"/>
    <property type="evidence" value="ECO:0007669"/>
    <property type="project" value="InterPro"/>
</dbReference>
<keyword evidence="3" id="KW-1185">Reference proteome</keyword>
<proteinExistence type="predicted"/>
<dbReference type="InterPro" id="IPR042120">
    <property type="entry name" value="MutL_C_dimsub"/>
</dbReference>
<gene>
    <name evidence="2" type="ORF">LtaPh_1707800</name>
</gene>
<evidence type="ECO:0000256" key="1">
    <source>
        <dbReference type="SAM" id="MobiDB-lite"/>
    </source>
</evidence>
<comment type="caution">
    <text evidence="2">The sequence shown here is derived from an EMBL/GenBank/DDBJ whole genome shotgun (WGS) entry which is preliminary data.</text>
</comment>
<dbReference type="PANTHER" id="PTHR10073:SF52">
    <property type="entry name" value="MISMATCH REPAIR ENDONUCLEASE PMS2"/>
    <property type="match status" value="1"/>
</dbReference>
<reference evidence="2" key="1">
    <citation type="submission" date="2019-11" db="EMBL/GenBank/DDBJ databases">
        <title>Leishmania tarentolae CDS.</title>
        <authorList>
            <person name="Goto Y."/>
            <person name="Yamagishi J."/>
        </authorList>
    </citation>
    <scope>NUCLEOTIDE SEQUENCE [LARGE SCALE GENOMIC DNA]</scope>
    <source>
        <strain evidence="2">Parrot Tar II</strain>
    </source>
</reference>
<dbReference type="InterPro" id="IPR038973">
    <property type="entry name" value="MutL/Mlh/Pms-like"/>
</dbReference>
<name>A0A640KEA6_LEITA</name>
<dbReference type="Gene3D" id="3.30.1540.20">
    <property type="entry name" value="MutL, C-terminal domain, dimerisation subdomain"/>
    <property type="match status" value="1"/>
</dbReference>
<feature type="region of interest" description="Disordered" evidence="1">
    <location>
        <begin position="821"/>
        <end position="854"/>
    </location>
</feature>
<feature type="region of interest" description="Disordered" evidence="1">
    <location>
        <begin position="1023"/>
        <end position="1050"/>
    </location>
</feature>
<feature type="compositionally biased region" description="Polar residues" evidence="1">
    <location>
        <begin position="837"/>
        <end position="851"/>
    </location>
</feature>
<protein>
    <submittedName>
        <fullName evidence="2">Uncharacterized protein</fullName>
    </submittedName>
</protein>
<accession>A0A640KEA6</accession>
<dbReference type="GO" id="GO:0016887">
    <property type="term" value="F:ATP hydrolysis activity"/>
    <property type="evidence" value="ECO:0007669"/>
    <property type="project" value="InterPro"/>
</dbReference>
<organism evidence="2 3">
    <name type="scientific">Leishmania tarentolae</name>
    <name type="common">Sauroleishmania tarentolae</name>
    <dbReference type="NCBI Taxonomy" id="5689"/>
    <lineage>
        <taxon>Eukaryota</taxon>
        <taxon>Discoba</taxon>
        <taxon>Euglenozoa</taxon>
        <taxon>Kinetoplastea</taxon>
        <taxon>Metakinetoplastina</taxon>
        <taxon>Trypanosomatida</taxon>
        <taxon>Trypanosomatidae</taxon>
        <taxon>Leishmaniinae</taxon>
        <taxon>Leishmania</taxon>
        <taxon>lizard Leishmania</taxon>
    </lineage>
</organism>
<evidence type="ECO:0000313" key="2">
    <source>
        <dbReference type="EMBL" id="GET87628.1"/>
    </source>
</evidence>
<evidence type="ECO:0000313" key="3">
    <source>
        <dbReference type="Proteomes" id="UP000419144"/>
    </source>
</evidence>
<dbReference type="OrthoDB" id="429932at2759"/>
<feature type="region of interest" description="Disordered" evidence="1">
    <location>
        <begin position="961"/>
        <end position="984"/>
    </location>
</feature>
<dbReference type="GO" id="GO:0032389">
    <property type="term" value="C:MutLalpha complex"/>
    <property type="evidence" value="ECO:0007669"/>
    <property type="project" value="TreeGrafter"/>
</dbReference>
<dbReference type="VEuPathDB" id="TriTrypDB:LtaPh_1707800"/>
<dbReference type="EMBL" id="BLBS01000022">
    <property type="protein sequence ID" value="GET87628.1"/>
    <property type="molecule type" value="Genomic_DNA"/>
</dbReference>
<dbReference type="GO" id="GO:0140664">
    <property type="term" value="F:ATP-dependent DNA damage sensor activity"/>
    <property type="evidence" value="ECO:0007669"/>
    <property type="project" value="InterPro"/>
</dbReference>